<evidence type="ECO:0000313" key="2">
    <source>
        <dbReference type="Proteomes" id="UP000193427"/>
    </source>
</evidence>
<dbReference type="Gene3D" id="2.40.50.180">
    <property type="entry name" value="CheA-289, Domain 4"/>
    <property type="match status" value="1"/>
</dbReference>
<dbReference type="OrthoDB" id="5298045at2"/>
<dbReference type="AlphaFoldDB" id="A0A1W6LEN5"/>
<dbReference type="SUPFAM" id="SSF50341">
    <property type="entry name" value="CheW-like"/>
    <property type="match status" value="1"/>
</dbReference>
<sequence>MANKEALRELQTRLADRLRAARTQERGKSWLAVESGGHGFLFPLQEAGEIFPFGPTVPVPYTSRWFLGVANLRGRLHGVVDLAGFLGIRGNEAGRDQSWFVAFNTTLNINSAVLVDRLAGLRSAEQLTLQADDGQARPSFVGGHYRDEGNRLWRELNLAALANEAAFLRIAG</sequence>
<dbReference type="EMBL" id="CP015118">
    <property type="protein sequence ID" value="ARN22721.1"/>
    <property type="molecule type" value="Genomic_DNA"/>
</dbReference>
<gene>
    <name evidence="1" type="ORF">A4W93_23975</name>
</gene>
<keyword evidence="2" id="KW-1185">Reference proteome</keyword>
<name>A0A1W6LEN5_9BURK</name>
<dbReference type="Pfam" id="PF01584">
    <property type="entry name" value="CheW"/>
    <property type="match status" value="1"/>
</dbReference>
<dbReference type="RefSeq" id="WP_085753028.1">
    <property type="nucleotide sequence ID" value="NZ_BSPR01000018.1"/>
</dbReference>
<dbReference type="PROSITE" id="PS50851">
    <property type="entry name" value="CHEW"/>
    <property type="match status" value="1"/>
</dbReference>
<dbReference type="SMART" id="SM00260">
    <property type="entry name" value="CheW"/>
    <property type="match status" value="1"/>
</dbReference>
<evidence type="ECO:0000313" key="1">
    <source>
        <dbReference type="EMBL" id="ARN22721.1"/>
    </source>
</evidence>
<proteinExistence type="predicted"/>
<dbReference type="GO" id="GO:0006935">
    <property type="term" value="P:chemotaxis"/>
    <property type="evidence" value="ECO:0007669"/>
    <property type="project" value="InterPro"/>
</dbReference>
<organism evidence="1 2">
    <name type="scientific">Piscinibacter gummiphilus</name>
    <dbReference type="NCBI Taxonomy" id="946333"/>
    <lineage>
        <taxon>Bacteria</taxon>
        <taxon>Pseudomonadati</taxon>
        <taxon>Pseudomonadota</taxon>
        <taxon>Betaproteobacteria</taxon>
        <taxon>Burkholderiales</taxon>
        <taxon>Sphaerotilaceae</taxon>
        <taxon>Piscinibacter</taxon>
    </lineage>
</organism>
<dbReference type="InterPro" id="IPR002545">
    <property type="entry name" value="CheW-lke_dom"/>
</dbReference>
<protein>
    <submittedName>
        <fullName evidence="1">Chemotaxis protein CheW</fullName>
    </submittedName>
</protein>
<dbReference type="STRING" id="946333.A4W93_23975"/>
<dbReference type="InterPro" id="IPR036061">
    <property type="entry name" value="CheW-like_dom_sf"/>
</dbReference>
<reference evidence="1 2" key="1">
    <citation type="submission" date="2016-04" db="EMBL/GenBank/DDBJ databases">
        <title>Complete genome sequence of natural rubber-degrading, novel Gram-negative bacterium, Rhizobacter gummiphilus strain NS21.</title>
        <authorList>
            <person name="Tabata M."/>
            <person name="Kasai D."/>
            <person name="Fukuda M."/>
        </authorList>
    </citation>
    <scope>NUCLEOTIDE SEQUENCE [LARGE SCALE GENOMIC DNA]</scope>
    <source>
        <strain evidence="1 2">NS21</strain>
    </source>
</reference>
<dbReference type="KEGG" id="rgu:A4W93_23975"/>
<accession>A0A1W6LEN5</accession>
<dbReference type="GO" id="GO:0007165">
    <property type="term" value="P:signal transduction"/>
    <property type="evidence" value="ECO:0007669"/>
    <property type="project" value="InterPro"/>
</dbReference>
<dbReference type="Proteomes" id="UP000193427">
    <property type="component" value="Chromosome"/>
</dbReference>